<keyword evidence="5" id="KW-0539">Nucleus</keyword>
<feature type="region of interest" description="Disordered" evidence="6">
    <location>
        <begin position="1"/>
        <end position="32"/>
    </location>
</feature>
<organism evidence="7 8">
    <name type="scientific">Pseudopithomyces chartarum</name>
    <dbReference type="NCBI Taxonomy" id="1892770"/>
    <lineage>
        <taxon>Eukaryota</taxon>
        <taxon>Fungi</taxon>
        <taxon>Dikarya</taxon>
        <taxon>Ascomycota</taxon>
        <taxon>Pezizomycotina</taxon>
        <taxon>Dothideomycetes</taxon>
        <taxon>Pleosporomycetidae</taxon>
        <taxon>Pleosporales</taxon>
        <taxon>Massarineae</taxon>
        <taxon>Didymosphaeriaceae</taxon>
        <taxon>Pseudopithomyces</taxon>
    </lineage>
</organism>
<evidence type="ECO:0000313" key="8">
    <source>
        <dbReference type="Proteomes" id="UP001280581"/>
    </source>
</evidence>
<feature type="compositionally biased region" description="Low complexity" evidence="6">
    <location>
        <begin position="527"/>
        <end position="545"/>
    </location>
</feature>
<dbReference type="InterPro" id="IPR051089">
    <property type="entry name" value="prtT"/>
</dbReference>
<feature type="region of interest" description="Disordered" evidence="6">
    <location>
        <begin position="492"/>
        <end position="545"/>
    </location>
</feature>
<reference evidence="7 8" key="1">
    <citation type="submission" date="2021-02" db="EMBL/GenBank/DDBJ databases">
        <title>Genome assembly of Pseudopithomyces chartarum.</title>
        <authorList>
            <person name="Jauregui R."/>
            <person name="Singh J."/>
            <person name="Voisey C."/>
        </authorList>
    </citation>
    <scope>NUCLEOTIDE SEQUENCE [LARGE SCALE GENOMIC DNA]</scope>
    <source>
        <strain evidence="7 8">AGR01</strain>
    </source>
</reference>
<proteinExistence type="predicted"/>
<gene>
    <name evidence="7" type="ORF">GRF29_44g875442</name>
</gene>
<evidence type="ECO:0000256" key="1">
    <source>
        <dbReference type="ARBA" id="ARBA00004123"/>
    </source>
</evidence>
<evidence type="ECO:0000313" key="7">
    <source>
        <dbReference type="EMBL" id="KAK3209869.1"/>
    </source>
</evidence>
<dbReference type="GO" id="GO:0005634">
    <property type="term" value="C:nucleus"/>
    <property type="evidence" value="ECO:0007669"/>
    <property type="project" value="UniProtKB-SubCell"/>
</dbReference>
<name>A0AAN6RJ35_9PLEO</name>
<dbReference type="GO" id="GO:0000981">
    <property type="term" value="F:DNA-binding transcription factor activity, RNA polymerase II-specific"/>
    <property type="evidence" value="ECO:0007669"/>
    <property type="project" value="TreeGrafter"/>
</dbReference>
<keyword evidence="2" id="KW-0805">Transcription regulation</keyword>
<feature type="compositionally biased region" description="Polar residues" evidence="6">
    <location>
        <begin position="503"/>
        <end position="515"/>
    </location>
</feature>
<protein>
    <recommendedName>
        <fullName evidence="9">Transcription factor domain-containing protein</fullName>
    </recommendedName>
</protein>
<keyword evidence="3" id="KW-0238">DNA-binding</keyword>
<evidence type="ECO:0008006" key="9">
    <source>
        <dbReference type="Google" id="ProtNLM"/>
    </source>
</evidence>
<sequence>MEEDESTETPERKLSGHAHSQDGSASKEDIKASGVWPPRQIVARSETRNDLLTTDSDIIDRGVISSELAATLLNLYREVLFSEYPGIKIADNVTVDELRSKKPALFMAVMAATSQSMGSALSNKLHEELIYFYARSLFVNGEKSLQHVQALFVSVAFYTPPNNPSQMQIYQYLNLAASMALELGLASKPRTHEQLPKREIRSFQRISSAEELLEHCRTILSLYTLIAGLSMRFRRPNILLFNSWMGECETMLIKSPKTEDKRLIAWLHLQRIADEAYTAFGFDDASTSFELSALRLQAILKIFERRMQEWRKAVPDEVMTMGLLMEYHQNMMSMWEFAMDGGKYDAPEFRNRHMTLPALDDDACVQPETLFSRSSLQINATIMSINSAHSILDCFLQLPVSKLQTSAGILFVRACFALVALLKVDYAVGADAEGLGEVIDSQSLKSDYYINAVVKLTTEAEGPQKCRIPAHWAFVFREKLLNWHIHHQEWRQNGGHLKRSKKAQATNESNVTNTPAEVLPTPTYPAQTQLPNPSSSSLSSQSQTTQAQQQLGYVVGGMSVFSWNPSPMTFPDQAPSLDNQAMAGPDMTDFSAAFQNGDLYLWDEVNENYGGWMSQGRAMYQDVPFNGMNMGL</sequence>
<evidence type="ECO:0000256" key="6">
    <source>
        <dbReference type="SAM" id="MobiDB-lite"/>
    </source>
</evidence>
<evidence type="ECO:0000256" key="5">
    <source>
        <dbReference type="ARBA" id="ARBA00023242"/>
    </source>
</evidence>
<evidence type="ECO:0000256" key="3">
    <source>
        <dbReference type="ARBA" id="ARBA00023125"/>
    </source>
</evidence>
<comment type="subcellular location">
    <subcellularLocation>
        <location evidence="1">Nucleus</location>
    </subcellularLocation>
</comment>
<dbReference type="AlphaFoldDB" id="A0AAN6RJ35"/>
<keyword evidence="8" id="KW-1185">Reference proteome</keyword>
<comment type="caution">
    <text evidence="7">The sequence shown here is derived from an EMBL/GenBank/DDBJ whole genome shotgun (WGS) entry which is preliminary data.</text>
</comment>
<dbReference type="EMBL" id="WVTA01000005">
    <property type="protein sequence ID" value="KAK3209869.1"/>
    <property type="molecule type" value="Genomic_DNA"/>
</dbReference>
<accession>A0AAN6RJ35</accession>
<keyword evidence="4" id="KW-0804">Transcription</keyword>
<dbReference type="Proteomes" id="UP001280581">
    <property type="component" value="Unassembled WGS sequence"/>
</dbReference>
<evidence type="ECO:0000256" key="4">
    <source>
        <dbReference type="ARBA" id="ARBA00023163"/>
    </source>
</evidence>
<evidence type="ECO:0000256" key="2">
    <source>
        <dbReference type="ARBA" id="ARBA00023015"/>
    </source>
</evidence>
<dbReference type="GO" id="GO:0000976">
    <property type="term" value="F:transcription cis-regulatory region binding"/>
    <property type="evidence" value="ECO:0007669"/>
    <property type="project" value="TreeGrafter"/>
</dbReference>
<dbReference type="PANTHER" id="PTHR31845">
    <property type="entry name" value="FINGER DOMAIN PROTEIN, PUTATIVE-RELATED"/>
    <property type="match status" value="1"/>
</dbReference>
<dbReference type="CDD" id="cd12148">
    <property type="entry name" value="fungal_TF_MHR"/>
    <property type="match status" value="1"/>
</dbReference>
<dbReference type="PANTHER" id="PTHR31845:SF39">
    <property type="entry name" value="TRANSCRIPTION FACTOR PBCR-RELATED"/>
    <property type="match status" value="1"/>
</dbReference>